<name>A0A261VP06_9BORD</name>
<dbReference type="Proteomes" id="UP000216429">
    <property type="component" value="Unassembled WGS sequence"/>
</dbReference>
<evidence type="ECO:0000313" key="2">
    <source>
        <dbReference type="Proteomes" id="UP000216429"/>
    </source>
</evidence>
<dbReference type="EMBL" id="NEVU01000002">
    <property type="protein sequence ID" value="OZI74933.1"/>
    <property type="molecule type" value="Genomic_DNA"/>
</dbReference>
<organism evidence="1 2">
    <name type="scientific">Bordetella genomosp. 12</name>
    <dbReference type="NCBI Taxonomy" id="463035"/>
    <lineage>
        <taxon>Bacteria</taxon>
        <taxon>Pseudomonadati</taxon>
        <taxon>Pseudomonadota</taxon>
        <taxon>Betaproteobacteria</taxon>
        <taxon>Burkholderiales</taxon>
        <taxon>Alcaligenaceae</taxon>
        <taxon>Bordetella</taxon>
    </lineage>
</organism>
<dbReference type="AlphaFoldDB" id="A0A261VP06"/>
<reference evidence="2" key="1">
    <citation type="submission" date="2017-05" db="EMBL/GenBank/DDBJ databases">
        <title>Complete and WGS of Bordetella genogroups.</title>
        <authorList>
            <person name="Spilker T."/>
            <person name="Lipuma J."/>
        </authorList>
    </citation>
    <scope>NUCLEOTIDE SEQUENCE [LARGE SCALE GENOMIC DNA]</scope>
    <source>
        <strain evidence="2">AU6712</strain>
    </source>
</reference>
<accession>A0A261VP06</accession>
<gene>
    <name evidence="1" type="ORF">CAL22_10935</name>
</gene>
<proteinExistence type="predicted"/>
<sequence length="289" mass="32461">MREPLKLFVLGSCRVHRPIRLLQEQGRALLCTAGIPGYIHSTREARQRLRWLSEGQGLDRQLLPFLFARSVLPRLEETHRRELAQADVVVIEAAAERSVEVDGVFLQKNLVVRHLVRELGEPGMQWWRGLIRSGSVHPDDYARAMGEYRQLAEPALLASGERVLRRARCALDSEQAVRDDLQYAARLIGKPVVAVTHVDLPRPDGRLMVSRSQHVARVKAAAAALPGVHVIDPLDCARDMTREQVLDRDGEDLNHYCPAFEAVLAEHLHQQLHAAARIGSRKSPTHSES</sequence>
<dbReference type="OrthoDB" id="8638693at2"/>
<comment type="caution">
    <text evidence="1">The sequence shown here is derived from an EMBL/GenBank/DDBJ whole genome shotgun (WGS) entry which is preliminary data.</text>
</comment>
<protein>
    <submittedName>
        <fullName evidence="1">Capsular biosynthesis protein</fullName>
    </submittedName>
</protein>
<keyword evidence="2" id="KW-1185">Reference proteome</keyword>
<dbReference type="RefSeq" id="WP_094813031.1">
    <property type="nucleotide sequence ID" value="NZ_NEVU01000002.1"/>
</dbReference>
<evidence type="ECO:0000313" key="1">
    <source>
        <dbReference type="EMBL" id="OZI74933.1"/>
    </source>
</evidence>